<dbReference type="EMBL" id="CP017634">
    <property type="protein sequence ID" value="ATW25810.1"/>
    <property type="molecule type" value="Genomic_DNA"/>
</dbReference>
<dbReference type="AlphaFoldDB" id="A0A3G1KTQ4"/>
<protein>
    <recommendedName>
        <fullName evidence="1">Reverse transcriptase domain-containing protein</fullName>
    </recommendedName>
</protein>
<dbReference type="PANTHER" id="PTHR34047:SF8">
    <property type="entry name" value="PROTEIN YKFC"/>
    <property type="match status" value="1"/>
</dbReference>
<proteinExistence type="predicted"/>
<dbReference type="RefSeq" id="WP_214659353.1">
    <property type="nucleotide sequence ID" value="NZ_CP017634.1"/>
</dbReference>
<gene>
    <name evidence="2" type="ORF">DCMF_14470</name>
</gene>
<evidence type="ECO:0000259" key="1">
    <source>
        <dbReference type="Pfam" id="PF00078"/>
    </source>
</evidence>
<name>A0A3G1KTQ4_FORW1</name>
<accession>A0A3G1KTQ4</accession>
<evidence type="ECO:0000313" key="3">
    <source>
        <dbReference type="Proteomes" id="UP000323521"/>
    </source>
</evidence>
<dbReference type="SUPFAM" id="SSF56672">
    <property type="entry name" value="DNA/RNA polymerases"/>
    <property type="match status" value="1"/>
</dbReference>
<dbReference type="PANTHER" id="PTHR34047">
    <property type="entry name" value="NUCLEAR INTRON MATURASE 1, MITOCHONDRIAL-RELATED"/>
    <property type="match status" value="1"/>
</dbReference>
<reference evidence="2 3" key="1">
    <citation type="submission" date="2016-10" db="EMBL/GenBank/DDBJ databases">
        <title>Complete Genome Sequence of Peptococcaceae strain DCMF.</title>
        <authorList>
            <person name="Edwards R.J."/>
            <person name="Holland S.I."/>
            <person name="Deshpande N.P."/>
            <person name="Wong Y.K."/>
            <person name="Ertan H."/>
            <person name="Manefield M."/>
            <person name="Russell T.L."/>
            <person name="Lee M.J."/>
        </authorList>
    </citation>
    <scope>NUCLEOTIDE SEQUENCE [LARGE SCALE GENOMIC DNA]</scope>
    <source>
        <strain evidence="2 3">DCMF</strain>
    </source>
</reference>
<sequence length="236" mass="27319">MEQQSDYPILKNEWDLHNYLDELYAKARMAKERGEKPKFKGLLEIISSPITIQTAVHNIKSNRGAETPGSDDTTIRDFLEKPFGEVIHAVQEGLKNYQPIPIRRVHIPKPGKQETRPLGIPSIFDRVIQECIRLVIEPILEAQFFNHSYGFRPYRDAHMALERITNIVHQTGYHWVIEGDISKFFDTISHTKLIKQLWHLGIRDRRILMLIKQMLKTGIMNEVKVNPEGTQQGGLC</sequence>
<dbReference type="InterPro" id="IPR051083">
    <property type="entry name" value="GrpII_Intron_Splice-Mob/Def"/>
</dbReference>
<dbReference type="KEGG" id="fwa:DCMF_14470"/>
<feature type="domain" description="Reverse transcriptase" evidence="1">
    <location>
        <begin position="107"/>
        <end position="233"/>
    </location>
</feature>
<keyword evidence="3" id="KW-1185">Reference proteome</keyword>
<dbReference type="InterPro" id="IPR043502">
    <property type="entry name" value="DNA/RNA_pol_sf"/>
</dbReference>
<dbReference type="Pfam" id="PF00078">
    <property type="entry name" value="RVT_1"/>
    <property type="match status" value="1"/>
</dbReference>
<organism evidence="2 3">
    <name type="scientific">Formimonas warabiya</name>
    <dbReference type="NCBI Taxonomy" id="1761012"/>
    <lineage>
        <taxon>Bacteria</taxon>
        <taxon>Bacillati</taxon>
        <taxon>Bacillota</taxon>
        <taxon>Clostridia</taxon>
        <taxon>Eubacteriales</taxon>
        <taxon>Peptococcaceae</taxon>
        <taxon>Candidatus Formimonas</taxon>
    </lineage>
</organism>
<dbReference type="InterPro" id="IPR000477">
    <property type="entry name" value="RT_dom"/>
</dbReference>
<dbReference type="Proteomes" id="UP000323521">
    <property type="component" value="Chromosome"/>
</dbReference>
<evidence type="ECO:0000313" key="2">
    <source>
        <dbReference type="EMBL" id="ATW25810.1"/>
    </source>
</evidence>
<dbReference type="CDD" id="cd01651">
    <property type="entry name" value="RT_G2_intron"/>
    <property type="match status" value="1"/>
</dbReference>